<evidence type="ECO:0000256" key="14">
    <source>
        <dbReference type="PROSITE-ProRule" id="PRU01360"/>
    </source>
</evidence>
<name>I2GBG8_9BACT</name>
<feature type="chain" id="PRO_5003658717" evidence="16">
    <location>
        <begin position="19"/>
        <end position="787"/>
    </location>
</feature>
<evidence type="ECO:0000256" key="8">
    <source>
        <dbReference type="ARBA" id="ARBA00023004"/>
    </source>
</evidence>
<evidence type="ECO:0000256" key="3">
    <source>
        <dbReference type="ARBA" id="ARBA00022448"/>
    </source>
</evidence>
<keyword evidence="4 14" id="KW-1134">Transmembrane beta strand</keyword>
<dbReference type="OrthoDB" id="9758472at2"/>
<dbReference type="SUPFAM" id="SSF56935">
    <property type="entry name" value="Porins"/>
    <property type="match status" value="1"/>
</dbReference>
<dbReference type="RefSeq" id="WP_009279830.1">
    <property type="nucleotide sequence ID" value="NZ_CAIT01000004.1"/>
</dbReference>
<evidence type="ECO:0000259" key="17">
    <source>
        <dbReference type="Pfam" id="PF00593"/>
    </source>
</evidence>
<dbReference type="STRING" id="1185876.BN8_00158"/>
<keyword evidence="6 14" id="KW-0812">Transmembrane</keyword>
<keyword evidence="9" id="KW-0406">Ion transport</keyword>
<keyword evidence="11 14" id="KW-0472">Membrane</keyword>
<evidence type="ECO:0000256" key="2">
    <source>
        <dbReference type="ARBA" id="ARBA00009810"/>
    </source>
</evidence>
<dbReference type="SUPFAM" id="SSF49464">
    <property type="entry name" value="Carboxypeptidase regulatory domain-like"/>
    <property type="match status" value="1"/>
</dbReference>
<dbReference type="Gene3D" id="2.60.40.1120">
    <property type="entry name" value="Carboxypeptidase-like, regulatory domain"/>
    <property type="match status" value="1"/>
</dbReference>
<comment type="caution">
    <text evidence="19">The sequence shown here is derived from an EMBL/GenBank/DDBJ whole genome shotgun (WGS) entry which is preliminary data.</text>
</comment>
<feature type="domain" description="TonB-dependent receptor plug" evidence="18">
    <location>
        <begin position="128"/>
        <end position="229"/>
    </location>
</feature>
<keyword evidence="10 15" id="KW-0798">TonB box</keyword>
<evidence type="ECO:0000256" key="1">
    <source>
        <dbReference type="ARBA" id="ARBA00004571"/>
    </source>
</evidence>
<evidence type="ECO:0000256" key="10">
    <source>
        <dbReference type="ARBA" id="ARBA00023077"/>
    </source>
</evidence>
<dbReference type="InterPro" id="IPR008969">
    <property type="entry name" value="CarboxyPept-like_regulatory"/>
</dbReference>
<sequence length="787" mass="88556">MRFILLITFISFISVVTAQPPKGTLRGIVTTADGQPAAFVNVMLKGSKIGVTTDEDGSFTLRNLPEGAQTLLVSSVGFEPVEQAVTVSSDPEAKVSLSLKSTAKQLGEVVVTGQKRRTSSATRTNQELIDIPMAIQVVGQEVIQKQNAFDMATIVRNVAGVNLSGTYGGQNTYQYFNARGFDLNNWQNYRRNGFMIWNMGTHFNDNIESVEFLKGPTAILYGDVAPGGVMNLVTKKPLNYNYRRVEMKVGQYGLFRPTVDVSGPINRQRTLLYRLNATYERSNSFRDYVKHNAVMFAPSILWKISPRLDWNVEYTYKKTTASDDPGLVSPDGTFDGLSRIPYNRYLSEPGVNYGFSDQGVYSTLTYQINSQWRVRNLAGYSYTVRNPASISTSGIPDPDGRVDRFEYNYRQWFDIRTVSLELLGEVNTGSVKHHLLAGVEYNDSFSRYSTGAGYNKVDSTFNIFNPQYGRIRVADDTSPFEKFRFYYIRHGLYVQDQLSFLNDKVQLLLGVRFNRTEQGNRYDNEAERPETDKPSIATPVSPRFGLVFKPVSWLSAFASYSKSYEVNAPDVAAENANQFTAPAPTIGEQVEIGMKGNLLQQRLGVTLTAFQINKNNVFGYVYLDPINPSNQDFKYNLYSGGRHRSRGVELDVNGKVTPELNLIASASYIDAVVVSDPAYKTGNWLGAQPRNSYSLWADYRFDRVVKGLTLGYGVFHRGQFYGTTENVTLTRSYTTMDASVGYRFKGFNFLLTVSNLANRKYYLQSFSPTAWEPQWTRRAVLSVAYKF</sequence>
<evidence type="ECO:0000256" key="15">
    <source>
        <dbReference type="RuleBase" id="RU003357"/>
    </source>
</evidence>
<evidence type="ECO:0000256" key="9">
    <source>
        <dbReference type="ARBA" id="ARBA00023065"/>
    </source>
</evidence>
<dbReference type="Pfam" id="PF00593">
    <property type="entry name" value="TonB_dep_Rec_b-barrel"/>
    <property type="match status" value="1"/>
</dbReference>
<evidence type="ECO:0000256" key="16">
    <source>
        <dbReference type="SAM" id="SignalP"/>
    </source>
</evidence>
<dbReference type="GO" id="GO:0009279">
    <property type="term" value="C:cell outer membrane"/>
    <property type="evidence" value="ECO:0007669"/>
    <property type="project" value="UniProtKB-SubCell"/>
</dbReference>
<feature type="signal peptide" evidence="16">
    <location>
        <begin position="1"/>
        <end position="18"/>
    </location>
</feature>
<organism evidence="19 20">
    <name type="scientific">Fibrisoma limi BUZ 3</name>
    <dbReference type="NCBI Taxonomy" id="1185876"/>
    <lineage>
        <taxon>Bacteria</taxon>
        <taxon>Pseudomonadati</taxon>
        <taxon>Bacteroidota</taxon>
        <taxon>Cytophagia</taxon>
        <taxon>Cytophagales</taxon>
        <taxon>Spirosomataceae</taxon>
        <taxon>Fibrisoma</taxon>
    </lineage>
</organism>
<dbReference type="InterPro" id="IPR037066">
    <property type="entry name" value="Plug_dom_sf"/>
</dbReference>
<keyword evidence="20" id="KW-1185">Reference proteome</keyword>
<evidence type="ECO:0000313" key="20">
    <source>
        <dbReference type="Proteomes" id="UP000009309"/>
    </source>
</evidence>
<dbReference type="InterPro" id="IPR012910">
    <property type="entry name" value="Plug_dom"/>
</dbReference>
<evidence type="ECO:0000259" key="18">
    <source>
        <dbReference type="Pfam" id="PF07715"/>
    </source>
</evidence>
<dbReference type="PROSITE" id="PS52016">
    <property type="entry name" value="TONB_DEPENDENT_REC_3"/>
    <property type="match status" value="1"/>
</dbReference>
<evidence type="ECO:0000256" key="7">
    <source>
        <dbReference type="ARBA" id="ARBA00022729"/>
    </source>
</evidence>
<dbReference type="Pfam" id="PF07715">
    <property type="entry name" value="Plug"/>
    <property type="match status" value="1"/>
</dbReference>
<keyword evidence="8" id="KW-0408">Iron</keyword>
<dbReference type="Gene3D" id="2.40.170.20">
    <property type="entry name" value="TonB-dependent receptor, beta-barrel domain"/>
    <property type="match status" value="1"/>
</dbReference>
<accession>I2GBG8</accession>
<comment type="subcellular location">
    <subcellularLocation>
        <location evidence="1 14">Cell outer membrane</location>
        <topology evidence="1 14">Multi-pass membrane protein</topology>
    </subcellularLocation>
</comment>
<keyword evidence="7 16" id="KW-0732">Signal</keyword>
<dbReference type="PANTHER" id="PTHR32552">
    <property type="entry name" value="FERRICHROME IRON RECEPTOR-RELATED"/>
    <property type="match status" value="1"/>
</dbReference>
<dbReference type="Pfam" id="PF13715">
    <property type="entry name" value="CarbopepD_reg_2"/>
    <property type="match status" value="1"/>
</dbReference>
<dbReference type="Gene3D" id="2.170.130.10">
    <property type="entry name" value="TonB-dependent receptor, plug domain"/>
    <property type="match status" value="1"/>
</dbReference>
<dbReference type="eggNOG" id="COG4773">
    <property type="taxonomic scope" value="Bacteria"/>
</dbReference>
<dbReference type="GO" id="GO:0015344">
    <property type="term" value="F:siderophore uptake transmembrane transporter activity"/>
    <property type="evidence" value="ECO:0007669"/>
    <property type="project" value="TreeGrafter"/>
</dbReference>
<keyword evidence="12" id="KW-0675">Receptor</keyword>
<dbReference type="InterPro" id="IPR000531">
    <property type="entry name" value="Beta-barrel_TonB"/>
</dbReference>
<dbReference type="NCBIfam" id="TIGR01783">
    <property type="entry name" value="TonB-siderophor"/>
    <property type="match status" value="1"/>
</dbReference>
<reference evidence="19 20" key="1">
    <citation type="journal article" date="2012" name="J. Bacteriol.">
        <title>Genome Sequence of the Filamentous Bacterium Fibrisoma limi BUZ 3T.</title>
        <authorList>
            <person name="Filippini M."/>
            <person name="Qi W."/>
            <person name="Jaenicke S."/>
            <person name="Goesmann A."/>
            <person name="Smits T.H."/>
            <person name="Bagheri H.C."/>
        </authorList>
    </citation>
    <scope>NUCLEOTIDE SEQUENCE [LARGE SCALE GENOMIC DNA]</scope>
    <source>
        <strain evidence="20">BUZ 3T</strain>
    </source>
</reference>
<evidence type="ECO:0000256" key="4">
    <source>
        <dbReference type="ARBA" id="ARBA00022452"/>
    </source>
</evidence>
<dbReference type="GO" id="GO:0015891">
    <property type="term" value="P:siderophore transport"/>
    <property type="evidence" value="ECO:0007669"/>
    <property type="project" value="InterPro"/>
</dbReference>
<gene>
    <name evidence="19" type="ORF">BN8_00158</name>
</gene>
<dbReference type="PANTHER" id="PTHR32552:SF68">
    <property type="entry name" value="FERRICHROME OUTER MEMBRANE TRANSPORTER_PHAGE RECEPTOR"/>
    <property type="match status" value="1"/>
</dbReference>
<evidence type="ECO:0000256" key="11">
    <source>
        <dbReference type="ARBA" id="ARBA00023136"/>
    </source>
</evidence>
<dbReference type="InterPro" id="IPR039426">
    <property type="entry name" value="TonB-dep_rcpt-like"/>
</dbReference>
<evidence type="ECO:0000256" key="5">
    <source>
        <dbReference type="ARBA" id="ARBA00022496"/>
    </source>
</evidence>
<dbReference type="InterPro" id="IPR010105">
    <property type="entry name" value="TonB_sidphr_rcpt"/>
</dbReference>
<evidence type="ECO:0000256" key="6">
    <source>
        <dbReference type="ARBA" id="ARBA00022692"/>
    </source>
</evidence>
<dbReference type="EMBL" id="CAIT01000004">
    <property type="protein sequence ID" value="CCH51242.1"/>
    <property type="molecule type" value="Genomic_DNA"/>
</dbReference>
<evidence type="ECO:0000256" key="13">
    <source>
        <dbReference type="ARBA" id="ARBA00023237"/>
    </source>
</evidence>
<keyword evidence="3 14" id="KW-0813">Transport</keyword>
<dbReference type="InterPro" id="IPR036942">
    <property type="entry name" value="Beta-barrel_TonB_sf"/>
</dbReference>
<protein>
    <submittedName>
        <fullName evidence="19">WGS project CAIT00000000 data, contig 4</fullName>
    </submittedName>
</protein>
<keyword evidence="5" id="KW-0410">Iron transport</keyword>
<proteinExistence type="inferred from homology"/>
<dbReference type="AlphaFoldDB" id="I2GBG8"/>
<dbReference type="Proteomes" id="UP000009309">
    <property type="component" value="Unassembled WGS sequence"/>
</dbReference>
<evidence type="ECO:0000313" key="19">
    <source>
        <dbReference type="EMBL" id="CCH51242.1"/>
    </source>
</evidence>
<keyword evidence="13 14" id="KW-0998">Cell outer membrane</keyword>
<comment type="similarity">
    <text evidence="2 14 15">Belongs to the TonB-dependent receptor family.</text>
</comment>
<dbReference type="CDD" id="cd01347">
    <property type="entry name" value="ligand_gated_channel"/>
    <property type="match status" value="1"/>
</dbReference>
<feature type="domain" description="TonB-dependent receptor-like beta-barrel" evidence="17">
    <location>
        <begin position="304"/>
        <end position="756"/>
    </location>
</feature>
<dbReference type="GO" id="GO:0038023">
    <property type="term" value="F:signaling receptor activity"/>
    <property type="evidence" value="ECO:0007669"/>
    <property type="project" value="InterPro"/>
</dbReference>
<evidence type="ECO:0000256" key="12">
    <source>
        <dbReference type="ARBA" id="ARBA00023170"/>
    </source>
</evidence>